<sequence length="245" mass="26911">MAWWHRRRRKCVRAGAVLLAFVLTGAAAACSHNPPDKELRSMATSQKAQSRRDSEDQKTHALIARLATVDGLHHVVTRFSDICAAGSEGSLFESPSSNVLGCDMEAAAYFGVQGDITDVLPRIRAAGIATWGPQQDGQDQPYAGGTIRYALEYHHAHGRYPDGRLMPGPNLTAPGLGIEWDRPQDLPLPNQIKDLVPCPSPYPVYFRCSLTPEPRTSLAVARARYGTILVFTASARDYFTVPRRK</sequence>
<dbReference type="OrthoDB" id="4125635at2"/>
<name>A0A9X7JVC0_9ACTN</name>
<feature type="compositionally biased region" description="Basic and acidic residues" evidence="1">
    <location>
        <begin position="50"/>
        <end position="59"/>
    </location>
</feature>
<gene>
    <name evidence="3" type="ORF">B7P34_01755</name>
</gene>
<feature type="chain" id="PRO_5040879636" description="Lipoprotein" evidence="2">
    <location>
        <begin position="30"/>
        <end position="245"/>
    </location>
</feature>
<proteinExistence type="predicted"/>
<evidence type="ECO:0000313" key="4">
    <source>
        <dbReference type="Proteomes" id="UP000242427"/>
    </source>
</evidence>
<dbReference type="EMBL" id="PXWG01000002">
    <property type="protein sequence ID" value="PSJ30314.1"/>
    <property type="molecule type" value="Genomic_DNA"/>
</dbReference>
<feature type="signal peptide" evidence="2">
    <location>
        <begin position="1"/>
        <end position="29"/>
    </location>
</feature>
<evidence type="ECO:0000313" key="3">
    <source>
        <dbReference type="EMBL" id="PSJ30314.1"/>
    </source>
</evidence>
<reference evidence="3 4" key="1">
    <citation type="submission" date="2018-03" db="EMBL/GenBank/DDBJ databases">
        <title>Chitinolytic properties of Streptosporangium nondiastaticum TBG75A20.</title>
        <authorList>
            <person name="Gayathri V."/>
            <person name="Shiburaj S."/>
        </authorList>
    </citation>
    <scope>NUCLEOTIDE SEQUENCE [LARGE SCALE GENOMIC DNA]</scope>
    <source>
        <strain evidence="3 4">TBG75A20</strain>
    </source>
</reference>
<organism evidence="3 4">
    <name type="scientific">Streptosporangium nondiastaticum</name>
    <dbReference type="NCBI Taxonomy" id="35764"/>
    <lineage>
        <taxon>Bacteria</taxon>
        <taxon>Bacillati</taxon>
        <taxon>Actinomycetota</taxon>
        <taxon>Actinomycetes</taxon>
        <taxon>Streptosporangiales</taxon>
        <taxon>Streptosporangiaceae</taxon>
        <taxon>Streptosporangium</taxon>
    </lineage>
</organism>
<protein>
    <recommendedName>
        <fullName evidence="5">Lipoprotein</fullName>
    </recommendedName>
</protein>
<evidence type="ECO:0000256" key="2">
    <source>
        <dbReference type="SAM" id="SignalP"/>
    </source>
</evidence>
<dbReference type="AlphaFoldDB" id="A0A9X7JVC0"/>
<accession>A0A9X7JVC0</accession>
<keyword evidence="2" id="KW-0732">Signal</keyword>
<evidence type="ECO:0008006" key="5">
    <source>
        <dbReference type="Google" id="ProtNLM"/>
    </source>
</evidence>
<keyword evidence="4" id="KW-1185">Reference proteome</keyword>
<evidence type="ECO:0000256" key="1">
    <source>
        <dbReference type="SAM" id="MobiDB-lite"/>
    </source>
</evidence>
<comment type="caution">
    <text evidence="3">The sequence shown here is derived from an EMBL/GenBank/DDBJ whole genome shotgun (WGS) entry which is preliminary data.</text>
</comment>
<dbReference type="Proteomes" id="UP000242427">
    <property type="component" value="Unassembled WGS sequence"/>
</dbReference>
<feature type="region of interest" description="Disordered" evidence="1">
    <location>
        <begin position="34"/>
        <end position="59"/>
    </location>
</feature>
<dbReference type="PROSITE" id="PS51257">
    <property type="entry name" value="PROKAR_LIPOPROTEIN"/>
    <property type="match status" value="1"/>
</dbReference>